<keyword evidence="5" id="KW-0479">Metal-binding</keyword>
<evidence type="ECO:0000256" key="2">
    <source>
        <dbReference type="ARBA" id="ARBA00005135"/>
    </source>
</evidence>
<dbReference type="GO" id="GO:0000287">
    <property type="term" value="F:magnesium ion binding"/>
    <property type="evidence" value="ECO:0007669"/>
    <property type="project" value="TreeGrafter"/>
</dbReference>
<dbReference type="GO" id="GO:0036424">
    <property type="term" value="F:L-phosphoserine phosphatase activity"/>
    <property type="evidence" value="ECO:0007669"/>
    <property type="project" value="TreeGrafter"/>
</dbReference>
<proteinExistence type="predicted"/>
<evidence type="ECO:0000256" key="8">
    <source>
        <dbReference type="ARBA" id="ARBA00023299"/>
    </source>
</evidence>
<dbReference type="Gene3D" id="3.90.1470.10">
    <property type="entry name" value="thrh gene product, domain 2"/>
    <property type="match status" value="1"/>
</dbReference>
<protein>
    <recommendedName>
        <fullName evidence="3">phosphoserine phosphatase</fullName>
        <ecNumber evidence="3">3.1.3.3</ecNumber>
    </recommendedName>
</protein>
<dbReference type="Pfam" id="PF00702">
    <property type="entry name" value="Hydrolase"/>
    <property type="match status" value="1"/>
</dbReference>
<dbReference type="Gene3D" id="3.40.50.1000">
    <property type="entry name" value="HAD superfamily/HAD-like"/>
    <property type="match status" value="1"/>
</dbReference>
<name>X1FUG5_9ZZZZ</name>
<evidence type="ECO:0000256" key="6">
    <source>
        <dbReference type="ARBA" id="ARBA00022801"/>
    </source>
</evidence>
<dbReference type="NCBIfam" id="TIGR02137">
    <property type="entry name" value="HSK-PSP"/>
    <property type="match status" value="1"/>
</dbReference>
<keyword evidence="8" id="KW-0718">Serine biosynthesis</keyword>
<evidence type="ECO:0000256" key="5">
    <source>
        <dbReference type="ARBA" id="ARBA00022723"/>
    </source>
</evidence>
<organism evidence="9">
    <name type="scientific">marine sediment metagenome</name>
    <dbReference type="NCBI Taxonomy" id="412755"/>
    <lineage>
        <taxon>unclassified sequences</taxon>
        <taxon>metagenomes</taxon>
        <taxon>ecological metagenomes</taxon>
    </lineage>
</organism>
<dbReference type="InterPro" id="IPR023214">
    <property type="entry name" value="HAD_sf"/>
</dbReference>
<evidence type="ECO:0000256" key="4">
    <source>
        <dbReference type="ARBA" id="ARBA00022605"/>
    </source>
</evidence>
<evidence type="ECO:0000313" key="9">
    <source>
        <dbReference type="EMBL" id="GAH48647.1"/>
    </source>
</evidence>
<dbReference type="GO" id="GO:0005737">
    <property type="term" value="C:cytoplasm"/>
    <property type="evidence" value="ECO:0007669"/>
    <property type="project" value="TreeGrafter"/>
</dbReference>
<keyword evidence="7" id="KW-0460">Magnesium</keyword>
<gene>
    <name evidence="9" type="ORF">S03H2_31427</name>
</gene>
<dbReference type="PANTHER" id="PTHR43344">
    <property type="entry name" value="PHOSPHOSERINE PHOSPHATASE"/>
    <property type="match status" value="1"/>
</dbReference>
<dbReference type="EMBL" id="BARU01019054">
    <property type="protein sequence ID" value="GAH48647.1"/>
    <property type="molecule type" value="Genomic_DNA"/>
</dbReference>
<comment type="caution">
    <text evidence="9">The sequence shown here is derived from an EMBL/GenBank/DDBJ whole genome shotgun (WGS) entry which is preliminary data.</text>
</comment>
<dbReference type="InterPro" id="IPR050582">
    <property type="entry name" value="HAD-like_SerB"/>
</dbReference>
<dbReference type="GO" id="GO:0006564">
    <property type="term" value="P:L-serine biosynthetic process"/>
    <property type="evidence" value="ECO:0007669"/>
    <property type="project" value="UniProtKB-KW"/>
</dbReference>
<evidence type="ECO:0000256" key="3">
    <source>
        <dbReference type="ARBA" id="ARBA00012640"/>
    </source>
</evidence>
<accession>X1FUG5</accession>
<evidence type="ECO:0000256" key="1">
    <source>
        <dbReference type="ARBA" id="ARBA00001946"/>
    </source>
</evidence>
<dbReference type="NCBIfam" id="TIGR01488">
    <property type="entry name" value="HAD-SF-IB"/>
    <property type="match status" value="1"/>
</dbReference>
<comment type="pathway">
    <text evidence="2">Amino-acid biosynthesis; L-serine biosynthesis; L-serine from 3-phospho-D-glycerate: step 3/3.</text>
</comment>
<sequence length="202" mass="23321">MYLICLDLEGVLTPEIWEAVAVAFGIDKLKLTTRDIPDYDVLMTQRLKILRNNNITLKDIQEIIADIDLLPGALDFLEWLRSNTQVIIATGSFIEFIQPLAKKLNYPLIFCHNLEIDKTGMIVNYSLRLKDMKKKTVRALKKLKYNVIAVGDSYNDIRMLKEADFGILFRPPANVQKEFPQFPVVIEYSELKNHISNHLKLK</sequence>
<dbReference type="InterPro" id="IPR011863">
    <property type="entry name" value="HSK-PSP"/>
</dbReference>
<dbReference type="InterPro" id="IPR036412">
    <property type="entry name" value="HAD-like_sf"/>
</dbReference>
<dbReference type="AlphaFoldDB" id="X1FUG5"/>
<keyword evidence="6" id="KW-0378">Hydrolase</keyword>
<keyword evidence="4" id="KW-0028">Amino-acid biosynthesis</keyword>
<reference evidence="9" key="1">
    <citation type="journal article" date="2014" name="Front. Microbiol.">
        <title>High frequency of phylogenetically diverse reductive dehalogenase-homologous genes in deep subseafloor sedimentary metagenomes.</title>
        <authorList>
            <person name="Kawai M."/>
            <person name="Futagami T."/>
            <person name="Toyoda A."/>
            <person name="Takaki Y."/>
            <person name="Nishi S."/>
            <person name="Hori S."/>
            <person name="Arai W."/>
            <person name="Tsubouchi T."/>
            <person name="Morono Y."/>
            <person name="Uchiyama I."/>
            <person name="Ito T."/>
            <person name="Fujiyama A."/>
            <person name="Inagaki F."/>
            <person name="Takami H."/>
        </authorList>
    </citation>
    <scope>NUCLEOTIDE SEQUENCE</scope>
    <source>
        <strain evidence="9">Expedition CK06-06</strain>
    </source>
</reference>
<dbReference type="EC" id="3.1.3.3" evidence="3"/>
<evidence type="ECO:0000256" key="7">
    <source>
        <dbReference type="ARBA" id="ARBA00022842"/>
    </source>
</evidence>
<comment type="cofactor">
    <cofactor evidence="1">
        <name>Mg(2+)</name>
        <dbReference type="ChEBI" id="CHEBI:18420"/>
    </cofactor>
</comment>
<dbReference type="SUPFAM" id="SSF56784">
    <property type="entry name" value="HAD-like"/>
    <property type="match status" value="1"/>
</dbReference>
<dbReference type="NCBIfam" id="NF010109">
    <property type="entry name" value="PRK13582.1"/>
    <property type="match status" value="1"/>
</dbReference>
<dbReference type="PANTHER" id="PTHR43344:SF2">
    <property type="entry name" value="PHOSPHOSERINE PHOSPHATASE"/>
    <property type="match status" value="1"/>
</dbReference>